<keyword evidence="2" id="KW-1185">Reference proteome</keyword>
<gene>
    <name evidence="1" type="ORF">SAMN04488118_106224</name>
</gene>
<dbReference type="EMBL" id="FMWG01000006">
    <property type="protein sequence ID" value="SCZ66636.1"/>
    <property type="molecule type" value="Genomic_DNA"/>
</dbReference>
<dbReference type="Gene3D" id="3.30.70.100">
    <property type="match status" value="1"/>
</dbReference>
<sequence>MILEIRTYRLQPSLRDEFLNFFTEVNAPALRAGGMRVSEPMTDLDEPDIVHWIRGFSSLADRDRIKDAFYDTDIWHNEIEPIVMPMIVEMTVKLVEGEMPQLFLASS</sequence>
<evidence type="ECO:0000313" key="2">
    <source>
        <dbReference type="Proteomes" id="UP000198767"/>
    </source>
</evidence>
<organism evidence="1 2">
    <name type="scientific">Epibacterium ulvae</name>
    <dbReference type="NCBI Taxonomy" id="1156985"/>
    <lineage>
        <taxon>Bacteria</taxon>
        <taxon>Pseudomonadati</taxon>
        <taxon>Pseudomonadota</taxon>
        <taxon>Alphaproteobacteria</taxon>
        <taxon>Rhodobacterales</taxon>
        <taxon>Roseobacteraceae</taxon>
        <taxon>Epibacterium</taxon>
    </lineage>
</organism>
<accession>A0A1G5QY51</accession>
<protein>
    <submittedName>
        <fullName evidence="1">NIPSNAP protein</fullName>
    </submittedName>
</protein>
<name>A0A1G5QY51_9RHOB</name>
<dbReference type="SUPFAM" id="SSF54909">
    <property type="entry name" value="Dimeric alpha+beta barrel"/>
    <property type="match status" value="1"/>
</dbReference>
<dbReference type="STRING" id="1156985.SAMN04488118_106224"/>
<evidence type="ECO:0000313" key="1">
    <source>
        <dbReference type="EMBL" id="SCZ66636.1"/>
    </source>
</evidence>
<dbReference type="OrthoDB" id="9809695at2"/>
<dbReference type="Proteomes" id="UP000198767">
    <property type="component" value="Unassembled WGS sequence"/>
</dbReference>
<dbReference type="AlphaFoldDB" id="A0A1G5QY51"/>
<reference evidence="1 2" key="1">
    <citation type="submission" date="2016-10" db="EMBL/GenBank/DDBJ databases">
        <authorList>
            <person name="de Groot N.N."/>
        </authorList>
    </citation>
    <scope>NUCLEOTIDE SEQUENCE [LARGE SCALE GENOMIC DNA]</scope>
    <source>
        <strain evidence="1 2">U95</strain>
    </source>
</reference>
<dbReference type="InterPro" id="IPR011008">
    <property type="entry name" value="Dimeric_a/b-barrel"/>
</dbReference>
<proteinExistence type="predicted"/>